<evidence type="ECO:0000256" key="10">
    <source>
        <dbReference type="ARBA" id="ARBA00037471"/>
    </source>
</evidence>
<dbReference type="PROSITE" id="PS50110">
    <property type="entry name" value="RESPONSE_REGULATORY"/>
    <property type="match status" value="1"/>
</dbReference>
<comment type="function">
    <text evidence="10">Member of the two-component regulatory system HssS/HssR involved in intracellular heme homeostasis and tempering of staphylococcal virulence. Phosphorylated HssR binds to a direct repeat sequence within hrtAB promoter and activates the expression of hrtAB, an efflux pump, in response to extracellular heme, hemin, hemoglobin or blood.</text>
</comment>
<dbReference type="RefSeq" id="WP_036097533.1">
    <property type="nucleotide sequence ID" value="NZ_AODF01000020.1"/>
</dbReference>
<evidence type="ECO:0000313" key="16">
    <source>
        <dbReference type="EMBL" id="EUJ30992.1"/>
    </source>
</evidence>
<dbReference type="GO" id="GO:0003677">
    <property type="term" value="F:DNA binding"/>
    <property type="evidence" value="ECO:0007669"/>
    <property type="project" value="UniProtKB-KW"/>
</dbReference>
<dbReference type="CDD" id="cd00383">
    <property type="entry name" value="trans_reg_C"/>
    <property type="match status" value="1"/>
</dbReference>
<feature type="DNA-binding region" description="OmpR/PhoB-type" evidence="13">
    <location>
        <begin position="124"/>
        <end position="221"/>
    </location>
</feature>
<protein>
    <recommendedName>
        <fullName evidence="11">Heme response regulator HssR</fullName>
    </recommendedName>
</protein>
<comment type="subcellular location">
    <subcellularLocation>
        <location evidence="1">Cytoplasm</location>
    </subcellularLocation>
</comment>
<comment type="caution">
    <text evidence="16">The sequence shown here is derived from an EMBL/GenBank/DDBJ whole genome shotgun (WGS) entry which is preliminary data.</text>
</comment>
<evidence type="ECO:0000313" key="17">
    <source>
        <dbReference type="Proteomes" id="UP000019249"/>
    </source>
</evidence>
<accession>A0ABN0REC0</accession>
<keyword evidence="17" id="KW-1185">Reference proteome</keyword>
<feature type="modified residue" description="4-aspartylphosphate" evidence="12">
    <location>
        <position position="52"/>
    </location>
</feature>
<dbReference type="InterPro" id="IPR001789">
    <property type="entry name" value="Sig_transdc_resp-reg_receiver"/>
</dbReference>
<dbReference type="Pfam" id="PF00486">
    <property type="entry name" value="Trans_reg_C"/>
    <property type="match status" value="1"/>
</dbReference>
<feature type="domain" description="OmpR/PhoB-type" evidence="15">
    <location>
        <begin position="124"/>
        <end position="221"/>
    </location>
</feature>
<sequence length="223" mass="25583">MSKILIADDDEAIRKLVGHYITAEGHTPVYAEDGAAAITQMEKEQVALAIVDLMMPKQDGFTVSRHIRKFYDIPIIMLTAKNQLADKEMGFSAGTDDYLTKPFEPEELIFRMRALLRRFHEASEKTVTAGKLVIDKTSYTVKSGKKEWIIPVKEFELLYTLASYPDRIFTREELIERIWGQDYDGLDRTVDVHIKRLRSRFDVTYGIEIVTVRGVGYKLEVVS</sequence>
<dbReference type="InterPro" id="IPR001867">
    <property type="entry name" value="OmpR/PhoB-type_DNA-bd"/>
</dbReference>
<keyword evidence="9" id="KW-0804">Transcription</keyword>
<evidence type="ECO:0000256" key="13">
    <source>
        <dbReference type="PROSITE-ProRule" id="PRU01091"/>
    </source>
</evidence>
<name>A0ABN0REC0_9LIST</name>
<dbReference type="Pfam" id="PF00072">
    <property type="entry name" value="Response_reg"/>
    <property type="match status" value="1"/>
</dbReference>
<evidence type="ECO:0000259" key="15">
    <source>
        <dbReference type="PROSITE" id="PS51755"/>
    </source>
</evidence>
<dbReference type="PROSITE" id="PS51755">
    <property type="entry name" value="OMPR_PHOB"/>
    <property type="match status" value="1"/>
</dbReference>
<evidence type="ECO:0000256" key="6">
    <source>
        <dbReference type="ARBA" id="ARBA00023026"/>
    </source>
</evidence>
<dbReference type="InterPro" id="IPR036388">
    <property type="entry name" value="WH-like_DNA-bd_sf"/>
</dbReference>
<dbReference type="PANTHER" id="PTHR48111:SF49">
    <property type="entry name" value="HEME RESPONSE REGULATOR HSSR"/>
    <property type="match status" value="1"/>
</dbReference>
<dbReference type="Proteomes" id="UP000019249">
    <property type="component" value="Unassembled WGS sequence"/>
</dbReference>
<feature type="domain" description="Response regulatory" evidence="14">
    <location>
        <begin position="3"/>
        <end position="116"/>
    </location>
</feature>
<dbReference type="SMART" id="SM00448">
    <property type="entry name" value="REC"/>
    <property type="match status" value="1"/>
</dbReference>
<proteinExistence type="predicted"/>
<keyword evidence="2" id="KW-0963">Cytoplasm</keyword>
<evidence type="ECO:0000256" key="5">
    <source>
        <dbReference type="ARBA" id="ARBA00023015"/>
    </source>
</evidence>
<evidence type="ECO:0000256" key="3">
    <source>
        <dbReference type="ARBA" id="ARBA00022553"/>
    </source>
</evidence>
<keyword evidence="7 13" id="KW-0238">DNA-binding</keyword>
<evidence type="ECO:0000256" key="4">
    <source>
        <dbReference type="ARBA" id="ARBA00023012"/>
    </source>
</evidence>
<reference evidence="16 17" key="1">
    <citation type="journal article" date="2014" name="Int. J. Syst. Evol. Microbiol.">
        <title>Listeria floridensis sp. nov., Listeria aquatica sp. nov., Listeria cornellensis sp. nov., Listeria riparia sp. nov. and Listeria grandensis sp. nov., from agricultural and natural environments.</title>
        <authorList>
            <person name="den Bakker H.C."/>
            <person name="Warchocki S."/>
            <person name="Wright E.M."/>
            <person name="Allred A.F."/>
            <person name="Ahlstrom C."/>
            <person name="Manuel C.S."/>
            <person name="Stasiewicz M.J."/>
            <person name="Burrell A."/>
            <person name="Roof S."/>
            <person name="Strawn L."/>
            <person name="Fortes E.D."/>
            <person name="Nightingale K.K."/>
            <person name="Kephart D."/>
            <person name="Wiedmann M."/>
        </authorList>
    </citation>
    <scope>NUCLEOTIDE SEQUENCE [LARGE SCALE GENOMIC DNA]</scope>
    <source>
        <strain evidence="16 17">FSL S10-1187</strain>
    </source>
</reference>
<dbReference type="InterPro" id="IPR011006">
    <property type="entry name" value="CheY-like_superfamily"/>
</dbReference>
<keyword evidence="5" id="KW-0805">Transcription regulation</keyword>
<evidence type="ECO:0000256" key="9">
    <source>
        <dbReference type="ARBA" id="ARBA00023163"/>
    </source>
</evidence>
<evidence type="ECO:0000256" key="2">
    <source>
        <dbReference type="ARBA" id="ARBA00022490"/>
    </source>
</evidence>
<dbReference type="EMBL" id="AODF01000020">
    <property type="protein sequence ID" value="EUJ30992.1"/>
    <property type="molecule type" value="Genomic_DNA"/>
</dbReference>
<dbReference type="SUPFAM" id="SSF52172">
    <property type="entry name" value="CheY-like"/>
    <property type="match status" value="1"/>
</dbReference>
<keyword evidence="6" id="KW-0843">Virulence</keyword>
<evidence type="ECO:0000256" key="1">
    <source>
        <dbReference type="ARBA" id="ARBA00004496"/>
    </source>
</evidence>
<organism evidence="16 17">
    <name type="scientific">Listeria floridensis FSL S10-1187</name>
    <dbReference type="NCBI Taxonomy" id="1265817"/>
    <lineage>
        <taxon>Bacteria</taxon>
        <taxon>Bacillati</taxon>
        <taxon>Bacillota</taxon>
        <taxon>Bacilli</taxon>
        <taxon>Bacillales</taxon>
        <taxon>Listeriaceae</taxon>
        <taxon>Listeria</taxon>
    </lineage>
</organism>
<dbReference type="Gene3D" id="3.40.50.2300">
    <property type="match status" value="1"/>
</dbReference>
<keyword evidence="4" id="KW-0902">Two-component regulatory system</keyword>
<evidence type="ECO:0000259" key="14">
    <source>
        <dbReference type="PROSITE" id="PS50110"/>
    </source>
</evidence>
<keyword evidence="8" id="KW-0010">Activator</keyword>
<evidence type="ECO:0000256" key="11">
    <source>
        <dbReference type="ARBA" id="ARBA00039976"/>
    </source>
</evidence>
<dbReference type="Gene3D" id="6.10.250.690">
    <property type="match status" value="1"/>
</dbReference>
<keyword evidence="3 12" id="KW-0597">Phosphoprotein</keyword>
<gene>
    <name evidence="16" type="ORF">MFLO_09872</name>
</gene>
<dbReference type="Gene3D" id="1.10.10.10">
    <property type="entry name" value="Winged helix-like DNA-binding domain superfamily/Winged helix DNA-binding domain"/>
    <property type="match status" value="1"/>
</dbReference>
<dbReference type="CDD" id="cd17574">
    <property type="entry name" value="REC_OmpR"/>
    <property type="match status" value="1"/>
</dbReference>
<dbReference type="InterPro" id="IPR039420">
    <property type="entry name" value="WalR-like"/>
</dbReference>
<dbReference type="PANTHER" id="PTHR48111">
    <property type="entry name" value="REGULATOR OF RPOS"/>
    <property type="match status" value="1"/>
</dbReference>
<evidence type="ECO:0000256" key="12">
    <source>
        <dbReference type="PROSITE-ProRule" id="PRU00169"/>
    </source>
</evidence>
<dbReference type="SMART" id="SM00862">
    <property type="entry name" value="Trans_reg_C"/>
    <property type="match status" value="1"/>
</dbReference>
<evidence type="ECO:0000256" key="7">
    <source>
        <dbReference type="ARBA" id="ARBA00023125"/>
    </source>
</evidence>
<evidence type="ECO:0000256" key="8">
    <source>
        <dbReference type="ARBA" id="ARBA00023159"/>
    </source>
</evidence>